<accession>A0A840RYD5</accession>
<protein>
    <submittedName>
        <fullName evidence="1">Uncharacterized protein YdbL (DUF1318 family)</fullName>
    </submittedName>
</protein>
<dbReference type="Proteomes" id="UP000571084">
    <property type="component" value="Unassembled WGS sequence"/>
</dbReference>
<evidence type="ECO:0000313" key="1">
    <source>
        <dbReference type="EMBL" id="MBB5202128.1"/>
    </source>
</evidence>
<gene>
    <name evidence="1" type="ORF">HNR39_003992</name>
</gene>
<sequence length="78" mass="8773">MVYFKTRIVDSSPHSRGGALVKSIHSDRAQGYQYVAKSAGARIANSGQLTKVQRLQQEKGIRFEDARRLETVSEHDLQ</sequence>
<organism evidence="1 2">
    <name type="scientific">Glaciimonas immobilis</name>
    <dbReference type="NCBI Taxonomy" id="728004"/>
    <lineage>
        <taxon>Bacteria</taxon>
        <taxon>Pseudomonadati</taxon>
        <taxon>Pseudomonadota</taxon>
        <taxon>Betaproteobacteria</taxon>
        <taxon>Burkholderiales</taxon>
        <taxon>Oxalobacteraceae</taxon>
        <taxon>Glaciimonas</taxon>
    </lineage>
</organism>
<dbReference type="EMBL" id="JACHHQ010000011">
    <property type="protein sequence ID" value="MBB5202128.1"/>
    <property type="molecule type" value="Genomic_DNA"/>
</dbReference>
<reference evidence="1 2" key="1">
    <citation type="submission" date="2020-08" db="EMBL/GenBank/DDBJ databases">
        <title>Genomic Encyclopedia of Type Strains, Phase IV (KMG-IV): sequencing the most valuable type-strain genomes for metagenomic binning, comparative biology and taxonomic classification.</title>
        <authorList>
            <person name="Goeker M."/>
        </authorList>
    </citation>
    <scope>NUCLEOTIDE SEQUENCE [LARGE SCALE GENOMIC DNA]</scope>
    <source>
        <strain evidence="1 2">DSM 23240</strain>
    </source>
</reference>
<dbReference type="AlphaFoldDB" id="A0A840RYD5"/>
<keyword evidence="2" id="KW-1185">Reference proteome</keyword>
<name>A0A840RYD5_9BURK</name>
<comment type="caution">
    <text evidence="1">The sequence shown here is derived from an EMBL/GenBank/DDBJ whole genome shotgun (WGS) entry which is preliminary data.</text>
</comment>
<evidence type="ECO:0000313" key="2">
    <source>
        <dbReference type="Proteomes" id="UP000571084"/>
    </source>
</evidence>
<proteinExistence type="predicted"/>